<dbReference type="EC" id="3.5.1.28" evidence="1"/>
<organism evidence="1 2">
    <name type="scientific">Bartonella ancashensis</name>
    <dbReference type="NCBI Taxonomy" id="1318743"/>
    <lineage>
        <taxon>Bacteria</taxon>
        <taxon>Pseudomonadati</taxon>
        <taxon>Pseudomonadota</taxon>
        <taxon>Alphaproteobacteria</taxon>
        <taxon>Hyphomicrobiales</taxon>
        <taxon>Bartonellaceae</taxon>
        <taxon>Bartonella</taxon>
    </lineage>
</organism>
<dbReference type="GO" id="GO:0008745">
    <property type="term" value="F:N-acetylmuramoyl-L-alanine amidase activity"/>
    <property type="evidence" value="ECO:0007669"/>
    <property type="project" value="UniProtKB-EC"/>
</dbReference>
<dbReference type="InterPro" id="IPR036366">
    <property type="entry name" value="PGBDSf"/>
</dbReference>
<keyword evidence="1" id="KW-0378">Hydrolase</keyword>
<evidence type="ECO:0000313" key="2">
    <source>
        <dbReference type="Proteomes" id="UP000057213"/>
    </source>
</evidence>
<dbReference type="AlphaFoldDB" id="A0A0M4M6Y1"/>
<accession>A0A0M4M6Y1</accession>
<dbReference type="Proteomes" id="UP000057213">
    <property type="component" value="Chromosome"/>
</dbReference>
<name>A0A0M4M6Y1_9HYPH</name>
<proteinExistence type="predicted"/>
<dbReference type="PATRIC" id="fig|1318743.3.peg.1219"/>
<dbReference type="Gene3D" id="1.10.101.10">
    <property type="entry name" value="PGBD-like superfamily/PGBD"/>
    <property type="match status" value="1"/>
</dbReference>
<protein>
    <submittedName>
        <fullName evidence="1">N-acetylmuramoyl-L-alanine amidase</fullName>
        <ecNumber evidence="1">3.5.1.28</ecNumber>
    </submittedName>
</protein>
<dbReference type="SUPFAM" id="SSF47090">
    <property type="entry name" value="PGBD-like"/>
    <property type="match status" value="1"/>
</dbReference>
<reference evidence="1 2" key="1">
    <citation type="journal article" date="2015" name="Genome Announc.">
        <title>Complete Genome Sequence of Bartonella ancashensis Strain 20.00, Isolated from the Blood of a Patient with Verruga Peruana.</title>
        <authorList>
            <person name="Hang J."/>
            <person name="Mullins K.E."/>
            <person name="Clifford R.J."/>
            <person name="Onmus-Leone F."/>
            <person name="Yang Y."/>
            <person name="Jiang J."/>
            <person name="Leguia M."/>
            <person name="Kasper M.R."/>
            <person name="Maguina C."/>
            <person name="Lesho E.P."/>
            <person name="Jarman R.G."/>
            <person name="Richards A.L."/>
            <person name="Blazes D."/>
        </authorList>
    </citation>
    <scope>NUCLEOTIDE SEQUENCE [LARGE SCALE GENOMIC DNA]</scope>
    <source>
        <strain evidence="1 2">20.00</strain>
    </source>
</reference>
<sequence>MPRAFQLHFRQENYDGILDIETAAILYALVDKYFPSK</sequence>
<gene>
    <name evidence="1" type="ORF">PU02_1203</name>
</gene>
<evidence type="ECO:0000313" key="1">
    <source>
        <dbReference type="EMBL" id="ALE04017.1"/>
    </source>
</evidence>
<dbReference type="KEGG" id="banc:PU02_1203"/>
<dbReference type="STRING" id="1318743.PU02_1203"/>
<dbReference type="EMBL" id="CP010401">
    <property type="protein sequence ID" value="ALE04017.1"/>
    <property type="molecule type" value="Genomic_DNA"/>
</dbReference>
<keyword evidence="2" id="KW-1185">Reference proteome</keyword>
<dbReference type="InterPro" id="IPR036365">
    <property type="entry name" value="PGBD-like_sf"/>
</dbReference>